<dbReference type="InterPro" id="IPR050111">
    <property type="entry name" value="C-type_lectin/snaclec_domain"/>
</dbReference>
<dbReference type="InterPro" id="IPR016186">
    <property type="entry name" value="C-type_lectin-like/link_sf"/>
</dbReference>
<dbReference type="AlphaFoldDB" id="A0A7D9EDS2"/>
<dbReference type="Gene3D" id="3.10.100.10">
    <property type="entry name" value="Mannose-Binding Protein A, subunit A"/>
    <property type="match status" value="2"/>
</dbReference>
<dbReference type="Pfam" id="PF00059">
    <property type="entry name" value="Lectin_C"/>
    <property type="match status" value="2"/>
</dbReference>
<dbReference type="PROSITE" id="PS50041">
    <property type="entry name" value="C_TYPE_LECTIN_2"/>
    <property type="match status" value="1"/>
</dbReference>
<comment type="caution">
    <text evidence="1">The sequence shown here is derived from an EMBL/GenBank/DDBJ whole genome shotgun (WGS) entry which is preliminary data.</text>
</comment>
<dbReference type="InterPro" id="IPR016187">
    <property type="entry name" value="CTDL_fold"/>
</dbReference>
<protein>
    <submittedName>
        <fullName evidence="1">Uncharacterized protein</fullName>
    </submittedName>
</protein>
<dbReference type="SUPFAM" id="SSF56436">
    <property type="entry name" value="C-type lectin-like"/>
    <property type="match status" value="2"/>
</dbReference>
<sequence length="252" mass="28772">MATAKPWLGLFFIASCLRVIECQGCPRGWKGFGNSCYLFVIPTLQIRQMSWEDSRANCLGYEADMVSILNSAEVDFIYQQTSALGNYGFWIGLFRHNTTNDTYEGWIWSDGSNFTNPQQWLAGEPKTQQNKRICAELFANSKGWKAYDCAKLFSSICKRKKGLPDPTIPTAGPLPPTKDPPPSCDYGWVAYNRSCYKSFENPRTWDGARRACRDTGGHLVRIDNDIEQHFLTNFVRPQREIAGMFDLYCHRD</sequence>
<organism evidence="1 2">
    <name type="scientific">Paramuricea clavata</name>
    <name type="common">Red gorgonian</name>
    <name type="synonym">Violescent sea-whip</name>
    <dbReference type="NCBI Taxonomy" id="317549"/>
    <lineage>
        <taxon>Eukaryota</taxon>
        <taxon>Metazoa</taxon>
        <taxon>Cnidaria</taxon>
        <taxon>Anthozoa</taxon>
        <taxon>Octocorallia</taxon>
        <taxon>Malacalcyonacea</taxon>
        <taxon>Plexauridae</taxon>
        <taxon>Paramuricea</taxon>
    </lineage>
</organism>
<keyword evidence="2" id="KW-1185">Reference proteome</keyword>
<dbReference type="Proteomes" id="UP001152795">
    <property type="component" value="Unassembled WGS sequence"/>
</dbReference>
<evidence type="ECO:0000313" key="1">
    <source>
        <dbReference type="EMBL" id="CAB4004937.1"/>
    </source>
</evidence>
<reference evidence="1" key="1">
    <citation type="submission" date="2020-04" db="EMBL/GenBank/DDBJ databases">
        <authorList>
            <person name="Alioto T."/>
            <person name="Alioto T."/>
            <person name="Gomez Garrido J."/>
        </authorList>
    </citation>
    <scope>NUCLEOTIDE SEQUENCE</scope>
    <source>
        <strain evidence="1">A484AB</strain>
    </source>
</reference>
<proteinExistence type="predicted"/>
<dbReference type="InterPro" id="IPR001304">
    <property type="entry name" value="C-type_lectin-like"/>
</dbReference>
<gene>
    <name evidence="1" type="ORF">PACLA_8A078874</name>
</gene>
<dbReference type="CDD" id="cd00037">
    <property type="entry name" value="CLECT"/>
    <property type="match status" value="2"/>
</dbReference>
<dbReference type="SMART" id="SM00034">
    <property type="entry name" value="CLECT"/>
    <property type="match status" value="1"/>
</dbReference>
<accession>A0A7D9EDS2</accession>
<dbReference type="PANTHER" id="PTHR22803">
    <property type="entry name" value="MANNOSE, PHOSPHOLIPASE, LECTIN RECEPTOR RELATED"/>
    <property type="match status" value="1"/>
</dbReference>
<dbReference type="EMBL" id="CACRXK020005053">
    <property type="protein sequence ID" value="CAB4004937.1"/>
    <property type="molecule type" value="Genomic_DNA"/>
</dbReference>
<dbReference type="PROSITE" id="PS51257">
    <property type="entry name" value="PROKAR_LIPOPROTEIN"/>
    <property type="match status" value="1"/>
</dbReference>
<evidence type="ECO:0000313" key="2">
    <source>
        <dbReference type="Proteomes" id="UP001152795"/>
    </source>
</evidence>
<dbReference type="OrthoDB" id="5988960at2759"/>
<name>A0A7D9EDS2_PARCT</name>